<protein>
    <submittedName>
        <fullName evidence="2">N-(5'-phosphoribosyl)anthranilate isomerase</fullName>
    </submittedName>
</protein>
<keyword evidence="3" id="KW-1185">Reference proteome</keyword>
<name>A0AAD9FHW3_DISEL</name>
<accession>A0AAD9FHW3</accession>
<organism evidence="2 3">
    <name type="scientific">Dissostichus eleginoides</name>
    <name type="common">Patagonian toothfish</name>
    <name type="synonym">Dissostichus amissus</name>
    <dbReference type="NCBI Taxonomy" id="100907"/>
    <lineage>
        <taxon>Eukaryota</taxon>
        <taxon>Metazoa</taxon>
        <taxon>Chordata</taxon>
        <taxon>Craniata</taxon>
        <taxon>Vertebrata</taxon>
        <taxon>Euteleostomi</taxon>
        <taxon>Actinopterygii</taxon>
        <taxon>Neopterygii</taxon>
        <taxon>Teleostei</taxon>
        <taxon>Neoteleostei</taxon>
        <taxon>Acanthomorphata</taxon>
        <taxon>Eupercaria</taxon>
        <taxon>Perciformes</taxon>
        <taxon>Notothenioidei</taxon>
        <taxon>Nototheniidae</taxon>
        <taxon>Dissostichus</taxon>
    </lineage>
</organism>
<evidence type="ECO:0000313" key="2">
    <source>
        <dbReference type="EMBL" id="KAK1901971.1"/>
    </source>
</evidence>
<feature type="non-terminal residue" evidence="2">
    <location>
        <position position="62"/>
    </location>
</feature>
<sequence length="62" mass="6813">TPSAGRQRWARQQMTGPENILHNYTQLSGRDKESVIDASPRVADCSAELPHAPIMTHDGIPC</sequence>
<evidence type="ECO:0000256" key="1">
    <source>
        <dbReference type="SAM" id="MobiDB-lite"/>
    </source>
</evidence>
<feature type="region of interest" description="Disordered" evidence="1">
    <location>
        <begin position="1"/>
        <end position="20"/>
    </location>
</feature>
<keyword evidence="2" id="KW-0413">Isomerase</keyword>
<gene>
    <name evidence="2" type="ORF">KUDE01_004935</name>
</gene>
<evidence type="ECO:0000313" key="3">
    <source>
        <dbReference type="Proteomes" id="UP001228049"/>
    </source>
</evidence>
<comment type="caution">
    <text evidence="2">The sequence shown here is derived from an EMBL/GenBank/DDBJ whole genome shotgun (WGS) entry which is preliminary data.</text>
</comment>
<dbReference type="Proteomes" id="UP001228049">
    <property type="component" value="Unassembled WGS sequence"/>
</dbReference>
<dbReference type="EMBL" id="JASDAP010000006">
    <property type="protein sequence ID" value="KAK1901971.1"/>
    <property type="molecule type" value="Genomic_DNA"/>
</dbReference>
<dbReference type="AlphaFoldDB" id="A0AAD9FHW3"/>
<feature type="non-terminal residue" evidence="2">
    <location>
        <position position="1"/>
    </location>
</feature>
<proteinExistence type="predicted"/>
<reference evidence="2" key="1">
    <citation type="submission" date="2023-04" db="EMBL/GenBank/DDBJ databases">
        <title>Chromosome-level genome of Chaenocephalus aceratus.</title>
        <authorList>
            <person name="Park H."/>
        </authorList>
    </citation>
    <scope>NUCLEOTIDE SEQUENCE</scope>
    <source>
        <strain evidence="2">DE</strain>
        <tissue evidence="2">Muscle</tissue>
    </source>
</reference>
<dbReference type="GO" id="GO:0016853">
    <property type="term" value="F:isomerase activity"/>
    <property type="evidence" value="ECO:0007669"/>
    <property type="project" value="UniProtKB-KW"/>
</dbReference>